<organism evidence="2 3">
    <name type="scientific">Microbulbifer aestuariivivens</name>
    <dbReference type="NCBI Taxonomy" id="1908308"/>
    <lineage>
        <taxon>Bacteria</taxon>
        <taxon>Pseudomonadati</taxon>
        <taxon>Pseudomonadota</taxon>
        <taxon>Gammaproteobacteria</taxon>
        <taxon>Cellvibrionales</taxon>
        <taxon>Microbulbiferaceae</taxon>
        <taxon>Microbulbifer</taxon>
    </lineage>
</organism>
<dbReference type="EMBL" id="BAABRT010000060">
    <property type="protein sequence ID" value="GAA5526226.1"/>
    <property type="molecule type" value="Genomic_DNA"/>
</dbReference>
<gene>
    <name evidence="2" type="ORF">Maes01_02825</name>
</gene>
<evidence type="ECO:0000256" key="1">
    <source>
        <dbReference type="SAM" id="Phobius"/>
    </source>
</evidence>
<feature type="transmembrane region" description="Helical" evidence="1">
    <location>
        <begin position="70"/>
        <end position="88"/>
    </location>
</feature>
<evidence type="ECO:0000313" key="2">
    <source>
        <dbReference type="EMBL" id="GAA5526226.1"/>
    </source>
</evidence>
<sequence length="206" mass="22965">MAGLDSLRCAPAAPASGVRQCLTPRRYAYKMEIYYRKARWLGFIFIIPAFWLSLSVTGYSSISIKGSEAIAAYAVIGLCFLIALQCFMGSTRFYFDNKAKAGIQVRKHFYGEKIVYFPYSNITGITILCYRRVDTGITRYCVGISESAKIFGQNAVKFIELRSFGGTEDDRSNAREFAKQIGSYTKLSLTDNSDIIRAEAGPSDHA</sequence>
<evidence type="ECO:0008006" key="4">
    <source>
        <dbReference type="Google" id="ProtNLM"/>
    </source>
</evidence>
<comment type="caution">
    <text evidence="2">The sequence shown here is derived from an EMBL/GenBank/DDBJ whole genome shotgun (WGS) entry which is preliminary data.</text>
</comment>
<accession>A0ABP9WW26</accession>
<keyword evidence="1" id="KW-0472">Membrane</keyword>
<keyword evidence="3" id="KW-1185">Reference proteome</keyword>
<feature type="transmembrane region" description="Helical" evidence="1">
    <location>
        <begin position="40"/>
        <end position="64"/>
    </location>
</feature>
<proteinExistence type="predicted"/>
<evidence type="ECO:0000313" key="3">
    <source>
        <dbReference type="Proteomes" id="UP001408594"/>
    </source>
</evidence>
<reference evidence="2 3" key="1">
    <citation type="submission" date="2024-02" db="EMBL/GenBank/DDBJ databases">
        <title>Microbulbifer aestuariivivens NBRC 112533.</title>
        <authorList>
            <person name="Ichikawa N."/>
            <person name="Katano-Makiyama Y."/>
            <person name="Hidaka K."/>
        </authorList>
    </citation>
    <scope>NUCLEOTIDE SEQUENCE [LARGE SCALE GENOMIC DNA]</scope>
    <source>
        <strain evidence="2 3">NBRC 112533</strain>
    </source>
</reference>
<name>A0ABP9WW26_9GAMM</name>
<protein>
    <recommendedName>
        <fullName evidence="4">PH domain-containing protein</fullName>
    </recommendedName>
</protein>
<dbReference type="Proteomes" id="UP001408594">
    <property type="component" value="Unassembled WGS sequence"/>
</dbReference>
<keyword evidence="1" id="KW-0812">Transmembrane</keyword>
<keyword evidence="1" id="KW-1133">Transmembrane helix</keyword>